<comment type="caution">
    <text evidence="2">The sequence shown here is derived from an EMBL/GenBank/DDBJ whole genome shotgun (WGS) entry which is preliminary data.</text>
</comment>
<dbReference type="PANTHER" id="PTHR42695">
    <property type="entry name" value="GLUTAMINE AMIDOTRANSFERASE YLR126C-RELATED"/>
    <property type="match status" value="1"/>
</dbReference>
<dbReference type="InterPro" id="IPR044992">
    <property type="entry name" value="ChyE-like"/>
</dbReference>
<feature type="domain" description="Glutamine amidotransferase" evidence="1">
    <location>
        <begin position="52"/>
        <end position="205"/>
    </location>
</feature>
<proteinExistence type="predicted"/>
<organism evidence="2 3">
    <name type="scientific">Phyllosticta capitalensis</name>
    <dbReference type="NCBI Taxonomy" id="121624"/>
    <lineage>
        <taxon>Eukaryota</taxon>
        <taxon>Fungi</taxon>
        <taxon>Dikarya</taxon>
        <taxon>Ascomycota</taxon>
        <taxon>Pezizomycotina</taxon>
        <taxon>Dothideomycetes</taxon>
        <taxon>Dothideomycetes incertae sedis</taxon>
        <taxon>Botryosphaeriales</taxon>
        <taxon>Phyllostictaceae</taxon>
        <taxon>Phyllosticta</taxon>
    </lineage>
</organism>
<evidence type="ECO:0000313" key="3">
    <source>
        <dbReference type="Proteomes" id="UP001492380"/>
    </source>
</evidence>
<dbReference type="PROSITE" id="PS51273">
    <property type="entry name" value="GATASE_TYPE_1"/>
    <property type="match status" value="1"/>
</dbReference>
<dbReference type="EMBL" id="JBBWRZ010000005">
    <property type="protein sequence ID" value="KAK8235674.1"/>
    <property type="molecule type" value="Genomic_DNA"/>
</dbReference>
<evidence type="ECO:0000313" key="2">
    <source>
        <dbReference type="EMBL" id="KAK8235674.1"/>
    </source>
</evidence>
<dbReference type="Proteomes" id="UP001492380">
    <property type="component" value="Unassembled WGS sequence"/>
</dbReference>
<dbReference type="InterPro" id="IPR029062">
    <property type="entry name" value="Class_I_gatase-like"/>
</dbReference>
<dbReference type="Pfam" id="PF00117">
    <property type="entry name" value="GATase"/>
    <property type="match status" value="1"/>
</dbReference>
<keyword evidence="3" id="KW-1185">Reference proteome</keyword>
<name>A0ABR1YQS2_9PEZI</name>
<accession>A0ABR1YQS2</accession>
<dbReference type="Gene3D" id="3.40.50.880">
    <property type="match status" value="1"/>
</dbReference>
<reference evidence="2 3" key="1">
    <citation type="submission" date="2024-04" db="EMBL/GenBank/DDBJ databases">
        <title>Phyllosticta paracitricarpa is synonymous to the EU quarantine fungus P. citricarpa based on phylogenomic analyses.</title>
        <authorList>
            <consortium name="Lawrence Berkeley National Laboratory"/>
            <person name="Van Ingen-Buijs V.A."/>
            <person name="Van Westerhoven A.C."/>
            <person name="Haridas S."/>
            <person name="Skiadas P."/>
            <person name="Martin F."/>
            <person name="Groenewald J.Z."/>
            <person name="Crous P.W."/>
            <person name="Seidl M.F."/>
        </authorList>
    </citation>
    <scope>NUCLEOTIDE SEQUENCE [LARGE SCALE GENOMIC DNA]</scope>
    <source>
        <strain evidence="2 3">CBS 123374</strain>
    </source>
</reference>
<dbReference type="SUPFAM" id="SSF52317">
    <property type="entry name" value="Class I glutamine amidotransferase-like"/>
    <property type="match status" value="1"/>
</dbReference>
<gene>
    <name evidence="2" type="ORF">HDK90DRAFT_253169</name>
</gene>
<evidence type="ECO:0000259" key="1">
    <source>
        <dbReference type="Pfam" id="PF00117"/>
    </source>
</evidence>
<dbReference type="InterPro" id="IPR017926">
    <property type="entry name" value="GATASE"/>
</dbReference>
<sequence length="251" mass="28139">MKPPFRIAVLEADTPLPEVVEQFGKYGDIFERLLKTAADALGQPDVISSKDIQVSKWDVVDKEDSYPDLDQVDAVLISGSKHNSFDDKSWILKLVDFTKKVLAQDRVRLIGVCFGHQIIGRAMGVKVGRSDKGWELAVLPFSLTAKGKEIFQKESINIHQLHRDIVYEYPPGVEALGQSPLCSTQAMYAKGRLITVQGHPEFNDRMMKFVIEARHKQGIFDDALYEDASKRAGNPHDGIAIAQAFLRFLLE</sequence>
<dbReference type="PANTHER" id="PTHR42695:SF5">
    <property type="entry name" value="GLUTAMINE AMIDOTRANSFERASE YLR126C-RELATED"/>
    <property type="match status" value="1"/>
</dbReference>
<protein>
    <submittedName>
        <fullName evidence="2">Class I glutamine amidotransferase-like protein</fullName>
    </submittedName>
</protein>
<dbReference type="CDD" id="cd01741">
    <property type="entry name" value="GATase1_1"/>
    <property type="match status" value="1"/>
</dbReference>